<dbReference type="GO" id="GO:0016887">
    <property type="term" value="F:ATP hydrolysis activity"/>
    <property type="evidence" value="ECO:0007669"/>
    <property type="project" value="InterPro"/>
</dbReference>
<comment type="similarity">
    <text evidence="1">Belongs to the GSP E family.</text>
</comment>
<dbReference type="RefSeq" id="WP_006913260.1">
    <property type="nucleotide sequence ID" value="NZ_AFNV02000001.1"/>
</dbReference>
<dbReference type="PANTHER" id="PTHR30486:SF12">
    <property type="entry name" value="TYPE IV PILUS ATPASE PILU"/>
    <property type="match status" value="1"/>
</dbReference>
<sequence length="368" mass="40959">MSDSANDSANATEAVEPYLQLAIDKNASDLYFTTHAPVMLRVEGEIYPVKSKTREPLTPDRVEALALSIMTEEQKASFERDHEVDFAYRFGLQGRFRVNAFRQRGSAAMVLRNIGNVPNFDTFDMPPVLKRLSMQKRGLIMVVGATGSGKSTTLAAMINHRSENANGHILTIEDPIEFMYRHKRSIVNQRELGTDTLDFARAVRSAMREAPDVVQIGETRDLATAEAAIQLAGTGHLALTTLHGNNAYQALQRLIALFPEFAREALFMDLSLNLRAIISQRLVRGVGGKRVAAFEILLNTPYIADLIRQGRIDSVREAMSEGDGGEGMATFDDSLLTLVRERQITQEQALAYADSRENLQSRMVFEHL</sequence>
<dbReference type="OrthoDB" id="9804785at2"/>
<keyword evidence="4" id="KW-1185">Reference proteome</keyword>
<dbReference type="GO" id="GO:0005524">
    <property type="term" value="F:ATP binding"/>
    <property type="evidence" value="ECO:0007669"/>
    <property type="project" value="InterPro"/>
</dbReference>
<dbReference type="InterPro" id="IPR001482">
    <property type="entry name" value="T2SS/T4SS_dom"/>
</dbReference>
<organism evidence="3 4">
    <name type="scientific">Salinisphaera shabanensis E1L3A</name>
    <dbReference type="NCBI Taxonomy" id="1033802"/>
    <lineage>
        <taxon>Bacteria</taxon>
        <taxon>Pseudomonadati</taxon>
        <taxon>Pseudomonadota</taxon>
        <taxon>Gammaproteobacteria</taxon>
        <taxon>Salinisphaerales</taxon>
        <taxon>Salinisphaeraceae</taxon>
        <taxon>Salinisphaera</taxon>
    </lineage>
</organism>
<proteinExistence type="inferred from homology"/>
<evidence type="ECO:0000259" key="2">
    <source>
        <dbReference type="Pfam" id="PF00437"/>
    </source>
</evidence>
<dbReference type="AlphaFoldDB" id="U2G3Y6"/>
<dbReference type="Proteomes" id="UP000006242">
    <property type="component" value="Unassembled WGS sequence"/>
</dbReference>
<comment type="caution">
    <text evidence="3">The sequence shown here is derived from an EMBL/GenBank/DDBJ whole genome shotgun (WGS) entry which is preliminary data.</text>
</comment>
<dbReference type="eggNOG" id="COG5008">
    <property type="taxonomic scope" value="Bacteria"/>
</dbReference>
<dbReference type="EMBL" id="AFNV02000001">
    <property type="protein sequence ID" value="ERJ20823.1"/>
    <property type="molecule type" value="Genomic_DNA"/>
</dbReference>
<dbReference type="Gene3D" id="3.30.450.90">
    <property type="match status" value="1"/>
</dbReference>
<accession>U2G3Y6</accession>
<dbReference type="Pfam" id="PF00437">
    <property type="entry name" value="T2SSE"/>
    <property type="match status" value="1"/>
</dbReference>
<reference evidence="3 4" key="2">
    <citation type="journal article" date="2013" name="PLoS ONE">
        <title>INDIGO - INtegrated Data Warehouse of MIcrobial GenOmes with Examples from the Red Sea Extremophiles.</title>
        <authorList>
            <person name="Alam I."/>
            <person name="Antunes A."/>
            <person name="Kamau A.A."/>
            <person name="Ba Alawi W."/>
            <person name="Kalkatawi M."/>
            <person name="Stingl U."/>
            <person name="Bajic V.B."/>
        </authorList>
    </citation>
    <scope>NUCLEOTIDE SEQUENCE [LARGE SCALE GENOMIC DNA]</scope>
    <source>
        <strain evidence="3 4">E1L3A</strain>
    </source>
</reference>
<name>U2G3Y6_9GAMM</name>
<dbReference type="CDD" id="cd01131">
    <property type="entry name" value="PilT"/>
    <property type="match status" value="1"/>
</dbReference>
<dbReference type="InterPro" id="IPR027417">
    <property type="entry name" value="P-loop_NTPase"/>
</dbReference>
<gene>
    <name evidence="3" type="primary">uptC</name>
    <name evidence="3" type="ORF">SSPSH_000165</name>
</gene>
<dbReference type="PANTHER" id="PTHR30486">
    <property type="entry name" value="TWITCHING MOTILITY PROTEIN PILT"/>
    <property type="match status" value="1"/>
</dbReference>
<feature type="domain" description="Bacterial type II secretion system protein E" evidence="2">
    <location>
        <begin position="6"/>
        <end position="285"/>
    </location>
</feature>
<dbReference type="STRING" id="1033802.SSPSH_000165"/>
<evidence type="ECO:0000256" key="1">
    <source>
        <dbReference type="ARBA" id="ARBA00006611"/>
    </source>
</evidence>
<evidence type="ECO:0000313" key="3">
    <source>
        <dbReference type="EMBL" id="ERJ20823.1"/>
    </source>
</evidence>
<reference evidence="3 4" key="1">
    <citation type="journal article" date="2011" name="J. Bacteriol.">
        <title>Genome sequence of Salinisphaera shabanensis, a gammaproteobacterium from the harsh, variable environment of the brine-seawater interface of the Shaban Deep in the Red Sea.</title>
        <authorList>
            <person name="Antunes A."/>
            <person name="Alam I."/>
            <person name="Bajic V.B."/>
            <person name="Stingl U."/>
        </authorList>
    </citation>
    <scope>NUCLEOTIDE SEQUENCE [LARGE SCALE GENOMIC DNA]</scope>
    <source>
        <strain evidence="3 4">E1L3A</strain>
    </source>
</reference>
<dbReference type="SUPFAM" id="SSF52540">
    <property type="entry name" value="P-loop containing nucleoside triphosphate hydrolases"/>
    <property type="match status" value="1"/>
</dbReference>
<dbReference type="InterPro" id="IPR050921">
    <property type="entry name" value="T4SS_GSP_E_ATPase"/>
</dbReference>
<dbReference type="InterPro" id="IPR006321">
    <property type="entry name" value="PilT/PilU"/>
</dbReference>
<dbReference type="NCBIfam" id="TIGR01420">
    <property type="entry name" value="pilT_fam"/>
    <property type="match status" value="1"/>
</dbReference>
<dbReference type="Gene3D" id="3.40.50.300">
    <property type="entry name" value="P-loop containing nucleotide triphosphate hydrolases"/>
    <property type="match status" value="1"/>
</dbReference>
<protein>
    <submittedName>
        <fullName evidence="3">Type II secretion system protein-like protein</fullName>
    </submittedName>
</protein>
<evidence type="ECO:0000313" key="4">
    <source>
        <dbReference type="Proteomes" id="UP000006242"/>
    </source>
</evidence>